<evidence type="ECO:0000256" key="2">
    <source>
        <dbReference type="ARBA" id="ARBA00023015"/>
    </source>
</evidence>
<dbReference type="InterPro" id="IPR000847">
    <property type="entry name" value="LysR_HTH_N"/>
</dbReference>
<dbReference type="Gene3D" id="1.10.10.10">
    <property type="entry name" value="Winged helix-like DNA-binding domain superfamily/Winged helix DNA-binding domain"/>
    <property type="match status" value="1"/>
</dbReference>
<keyword evidence="2" id="KW-0805">Transcription regulation</keyword>
<evidence type="ECO:0000313" key="6">
    <source>
        <dbReference type="EMBL" id="MET4576838.1"/>
    </source>
</evidence>
<organism evidence="6 7">
    <name type="scientific">Ottowia thiooxydans</name>
    <dbReference type="NCBI Taxonomy" id="219182"/>
    <lineage>
        <taxon>Bacteria</taxon>
        <taxon>Pseudomonadati</taxon>
        <taxon>Pseudomonadota</taxon>
        <taxon>Betaproteobacteria</taxon>
        <taxon>Burkholderiales</taxon>
        <taxon>Comamonadaceae</taxon>
        <taxon>Ottowia</taxon>
    </lineage>
</organism>
<dbReference type="EMBL" id="JBEPSH010000003">
    <property type="protein sequence ID" value="MET4576838.1"/>
    <property type="molecule type" value="Genomic_DNA"/>
</dbReference>
<evidence type="ECO:0000256" key="4">
    <source>
        <dbReference type="ARBA" id="ARBA00023163"/>
    </source>
</evidence>
<evidence type="ECO:0000313" key="7">
    <source>
        <dbReference type="Proteomes" id="UP001549320"/>
    </source>
</evidence>
<comment type="caution">
    <text evidence="6">The sequence shown here is derived from an EMBL/GenBank/DDBJ whole genome shotgun (WGS) entry which is preliminary data.</text>
</comment>
<dbReference type="Pfam" id="PF03466">
    <property type="entry name" value="LysR_substrate"/>
    <property type="match status" value="1"/>
</dbReference>
<dbReference type="Gene3D" id="3.40.190.290">
    <property type="match status" value="1"/>
</dbReference>
<dbReference type="RefSeq" id="WP_354442897.1">
    <property type="nucleotide sequence ID" value="NZ_JBEPSH010000003.1"/>
</dbReference>
<sequence>MENPDSINTGDEERLRRLVLRLRFRHLQLLAALRKATSLHAAAKLLHLTQPSLSKMLHEVELAFGQPLFQRTARGLDPTPSGHSAMHGAEMLLGELDRLSRELSSQPPQMLLRIGMPPFVAHSLMPHVLAELRSMSKEVRVELTEGGVPGLHRMLLDGKLDALVTSFASDMSETEGLRFERLKTTRISVVAAASHPLASKRQISWAMLSEEPWILPPQDSRVRRFVNDMFAQAGRMTPNPMIESSNPITNLRFVAAGLGLAAVPQECLRLVENPDAIASLQLRRRLPESILALVHRTDLSHPRMRIFRDALWKASQNKAVF</sequence>
<feature type="domain" description="HTH lysR-type" evidence="5">
    <location>
        <begin position="22"/>
        <end position="79"/>
    </location>
</feature>
<proteinExistence type="inferred from homology"/>
<keyword evidence="3" id="KW-0238">DNA-binding</keyword>
<evidence type="ECO:0000259" key="5">
    <source>
        <dbReference type="PROSITE" id="PS50931"/>
    </source>
</evidence>
<accession>A0ABV2Q8C7</accession>
<name>A0ABV2Q8C7_9BURK</name>
<dbReference type="SUPFAM" id="SSF46785">
    <property type="entry name" value="Winged helix' DNA-binding domain"/>
    <property type="match status" value="1"/>
</dbReference>
<dbReference type="PRINTS" id="PR00039">
    <property type="entry name" value="HTHLYSR"/>
</dbReference>
<dbReference type="InterPro" id="IPR036388">
    <property type="entry name" value="WH-like_DNA-bd_sf"/>
</dbReference>
<dbReference type="Pfam" id="PF00126">
    <property type="entry name" value="HTH_1"/>
    <property type="match status" value="1"/>
</dbReference>
<dbReference type="Proteomes" id="UP001549320">
    <property type="component" value="Unassembled WGS sequence"/>
</dbReference>
<keyword evidence="4" id="KW-0804">Transcription</keyword>
<evidence type="ECO:0000256" key="1">
    <source>
        <dbReference type="ARBA" id="ARBA00009437"/>
    </source>
</evidence>
<evidence type="ECO:0000256" key="3">
    <source>
        <dbReference type="ARBA" id="ARBA00023125"/>
    </source>
</evidence>
<dbReference type="InterPro" id="IPR005119">
    <property type="entry name" value="LysR_subst-bd"/>
</dbReference>
<protein>
    <submittedName>
        <fullName evidence="6">LysR family transcriptional regulator of abg operon</fullName>
    </submittedName>
</protein>
<dbReference type="InterPro" id="IPR050950">
    <property type="entry name" value="HTH-type_LysR_regulators"/>
</dbReference>
<dbReference type="InterPro" id="IPR036390">
    <property type="entry name" value="WH_DNA-bd_sf"/>
</dbReference>
<reference evidence="6 7" key="1">
    <citation type="submission" date="2024-06" db="EMBL/GenBank/DDBJ databases">
        <title>Sorghum-associated microbial communities from plants grown in Nebraska, USA.</title>
        <authorList>
            <person name="Schachtman D."/>
        </authorList>
    </citation>
    <scope>NUCLEOTIDE SEQUENCE [LARGE SCALE GENOMIC DNA]</scope>
    <source>
        <strain evidence="6 7">2709</strain>
    </source>
</reference>
<dbReference type="SUPFAM" id="SSF53850">
    <property type="entry name" value="Periplasmic binding protein-like II"/>
    <property type="match status" value="1"/>
</dbReference>
<dbReference type="PANTHER" id="PTHR30419">
    <property type="entry name" value="HTH-TYPE TRANSCRIPTIONAL REGULATOR YBHD"/>
    <property type="match status" value="1"/>
</dbReference>
<comment type="similarity">
    <text evidence="1">Belongs to the LysR transcriptional regulatory family.</text>
</comment>
<dbReference type="CDD" id="cd05466">
    <property type="entry name" value="PBP2_LTTR_substrate"/>
    <property type="match status" value="1"/>
</dbReference>
<dbReference type="PROSITE" id="PS50931">
    <property type="entry name" value="HTH_LYSR"/>
    <property type="match status" value="1"/>
</dbReference>
<keyword evidence="7" id="KW-1185">Reference proteome</keyword>
<gene>
    <name evidence="6" type="ORF">ABIE13_001947</name>
</gene>